<feature type="transmembrane region" description="Helical" evidence="3">
    <location>
        <begin position="403"/>
        <end position="425"/>
    </location>
</feature>
<feature type="region of interest" description="Disordered" evidence="2">
    <location>
        <begin position="1145"/>
        <end position="1248"/>
    </location>
</feature>
<sequence length="1335" mass="143938">MATDCGTYCRSIAVLLLTIILFAKSSGEKRPKSSKKCPPGRFGPSCLSKCPNQCPTSCGEDGKCVDCLESGLKLPDCLSPCNKGFFGRNCKHRCTPACKDSDCSVKTGNCLECRAPGLALPKCSSLCPKGTYGAQCSRRCPLTCEDTCDPLDGHCTDCSHGVGAKCAVNCADRREAAICKLYCPSNCVGWCNSTDGQCNVCASGLKPPFCNETCDEGYYGRSCQKKCPVRCKNGTCDPVNGVCVGCLAGYVGKRCNGQCIAGLYGELCSLSCPETCVDKMCHFRNGSCLLCLPGYTGPLCDQFCPGGSFGPGCNLQCPENCGGVCDPMSGWCWKCKPGYRGPFCNATCDEGSFGEQCTNRCSEFCVREKCHHLSGACLQCGPRRTGTFCNEITSEPKANQFKMAVFIFLGLLSPVGLASLSMAVYKYKIKKVRDTINHRNRNLVTASVAKDRGAKPSPGLSGAHKDPKTSPKFPLNQEVNYKDAVFRNRALQFPKYFPKSPVYSNASKKIDIQREHSSARCTPINNEPVTSAGLGPLGANTSEPYTSSLENLRSAEGSRFSPSSHQTLEHRQELSCAVHRHKLDGISRRQWSAQSKNVESGRAITQTNDTKTYQLDTSSSYEFFTILKASYKEKNHTCQGEASGLATESTSNVSVRQNDPQTSGILSLSPISLSGNTSSQLEHSENKLVFSYSTSQKVDISSKPKVPSPHTITATSHTLISKVQGATSRSDTLESLDSNLDVQSACFVEDKYSMPSFSKGGEPAKGTSKDAGQTSSSLSGQTDPTESLVTSESKRDLYPVAYSPESSYANQRIISESELKNRRQHATSGALGADAKDSEQKNTTVADVLHQRPSKPHYIDPEAIPLHSVPSSEIVPNLTGEIEILQRHVSTLISPGPIQRTLNTEYAHLNGAAHGEIIRYNESSLVTNRGRDLDPGPATQARNPFGRKPLSRPASGPNLRTVSRLEMGVFSQSSPLGANTSDPFTSSLENVGSADGSRFSPVRQMLEHGQELSHEEQHDQQDRTTYRGVTSDTSARPHKRATKDKQKNNGHASELTFTEQTTKSLSKFAGASRSHTDERPRVGPPVPGRKMSFSSKFKSEKDIQNSVERTSSTAFSRPQTPAKMYVVHKCSPPRSIEDLSHIKRDRMSPSKRSLQNNHGSPSKQFSAANTSPFKRVSIPPSPKMQMPVGSSSATVSDTHPTLVSAKTSERDIIVSGTSFRSTDQLTHSPTSTIPATSTSHQPTPRSNSNIRNAEVAAATFCKGGTAKVLRCPTTRQLSPMYPSQTKSPDVAAPKPLPTPPPGGRKSLHRVGRAADASTSHGSTSTNTDNSGLSSL</sequence>
<feature type="compositionally biased region" description="Polar residues" evidence="2">
    <location>
        <begin position="1188"/>
        <end position="1206"/>
    </location>
</feature>
<feature type="region of interest" description="Disordered" evidence="2">
    <location>
        <begin position="443"/>
        <end position="474"/>
    </location>
</feature>
<keyword evidence="3" id="KW-1133">Transmembrane helix</keyword>
<evidence type="ECO:0000256" key="1">
    <source>
        <dbReference type="ARBA" id="ARBA00022536"/>
    </source>
</evidence>
<feature type="domain" description="EGF-like" evidence="5">
    <location>
        <begin position="226"/>
        <end position="256"/>
    </location>
</feature>
<dbReference type="Proteomes" id="UP000694888">
    <property type="component" value="Unplaced"/>
</dbReference>
<feature type="compositionally biased region" description="Polar residues" evidence="2">
    <location>
        <begin position="646"/>
        <end position="662"/>
    </location>
</feature>
<feature type="region of interest" description="Disordered" evidence="2">
    <location>
        <begin position="928"/>
        <end position="959"/>
    </location>
</feature>
<evidence type="ECO:0000259" key="5">
    <source>
        <dbReference type="SMART" id="SM00181"/>
    </source>
</evidence>
<evidence type="ECO:0000256" key="3">
    <source>
        <dbReference type="SAM" id="Phobius"/>
    </source>
</evidence>
<dbReference type="SMART" id="SM00181">
    <property type="entry name" value="EGF"/>
    <property type="match status" value="5"/>
</dbReference>
<dbReference type="Gene3D" id="2.170.300.10">
    <property type="entry name" value="Tie2 ligand-binding domain superfamily"/>
    <property type="match status" value="2"/>
</dbReference>
<feature type="domain" description="EGF-like" evidence="5">
    <location>
        <begin position="190"/>
        <end position="224"/>
    </location>
</feature>
<feature type="region of interest" description="Disordered" evidence="2">
    <location>
        <begin position="753"/>
        <end position="796"/>
    </location>
</feature>
<feature type="domain" description="EGF-like" evidence="5">
    <location>
        <begin position="102"/>
        <end position="137"/>
    </location>
</feature>
<feature type="compositionally biased region" description="Polar residues" evidence="2">
    <location>
        <begin position="770"/>
        <end position="791"/>
    </location>
</feature>
<feature type="compositionally biased region" description="Polar residues" evidence="2">
    <location>
        <begin position="1275"/>
        <end position="1287"/>
    </location>
</feature>
<feature type="region of interest" description="Disordered" evidence="2">
    <location>
        <begin position="642"/>
        <end position="679"/>
    </location>
</feature>
<feature type="compositionally biased region" description="Polar residues" evidence="2">
    <location>
        <begin position="973"/>
        <end position="990"/>
    </location>
</feature>
<feature type="compositionally biased region" description="Polar residues" evidence="2">
    <location>
        <begin position="1215"/>
        <end position="1225"/>
    </location>
</feature>
<dbReference type="PANTHER" id="PTHR24043:SF8">
    <property type="entry name" value="EGF-LIKE DOMAIN-CONTAINING PROTEIN"/>
    <property type="match status" value="1"/>
</dbReference>
<dbReference type="InterPro" id="IPR000742">
    <property type="entry name" value="EGF"/>
</dbReference>
<feature type="signal peptide" evidence="4">
    <location>
        <begin position="1"/>
        <end position="27"/>
    </location>
</feature>
<feature type="compositionally biased region" description="Basic and acidic residues" evidence="2">
    <location>
        <begin position="1005"/>
        <end position="1025"/>
    </location>
</feature>
<keyword evidence="3" id="KW-0812">Transmembrane</keyword>
<feature type="region of interest" description="Disordered" evidence="2">
    <location>
        <begin position="973"/>
        <end position="1118"/>
    </location>
</feature>
<feature type="compositionally biased region" description="Low complexity" evidence="2">
    <location>
        <begin position="1226"/>
        <end position="1240"/>
    </location>
</feature>
<evidence type="ECO:0000313" key="7">
    <source>
        <dbReference type="RefSeq" id="XP_005091610.1"/>
    </source>
</evidence>
<accession>A0ABM0JE46</accession>
<feature type="region of interest" description="Disordered" evidence="2">
    <location>
        <begin position="817"/>
        <end position="842"/>
    </location>
</feature>
<dbReference type="SUPFAM" id="SSF57184">
    <property type="entry name" value="Growth factor receptor domain"/>
    <property type="match status" value="1"/>
</dbReference>
<feature type="compositionally biased region" description="Polar residues" evidence="2">
    <location>
        <begin position="1049"/>
        <end position="1065"/>
    </location>
</feature>
<organism evidence="6 7">
    <name type="scientific">Aplysia californica</name>
    <name type="common">California sea hare</name>
    <dbReference type="NCBI Taxonomy" id="6500"/>
    <lineage>
        <taxon>Eukaryota</taxon>
        <taxon>Metazoa</taxon>
        <taxon>Spiralia</taxon>
        <taxon>Lophotrochozoa</taxon>
        <taxon>Mollusca</taxon>
        <taxon>Gastropoda</taxon>
        <taxon>Heterobranchia</taxon>
        <taxon>Euthyneura</taxon>
        <taxon>Tectipleura</taxon>
        <taxon>Aplysiida</taxon>
        <taxon>Aplysioidea</taxon>
        <taxon>Aplysiidae</taxon>
        <taxon>Aplysia</taxon>
    </lineage>
</organism>
<gene>
    <name evidence="7" type="primary">LOC101863876</name>
</gene>
<keyword evidence="1" id="KW-0245">EGF-like domain</keyword>
<evidence type="ECO:0000313" key="6">
    <source>
        <dbReference type="Proteomes" id="UP000694888"/>
    </source>
</evidence>
<evidence type="ECO:0000256" key="4">
    <source>
        <dbReference type="SAM" id="SignalP"/>
    </source>
</evidence>
<protein>
    <submittedName>
        <fullName evidence="7">Uncharacterized protein LOC101863876</fullName>
    </submittedName>
</protein>
<dbReference type="InterPro" id="IPR009030">
    <property type="entry name" value="Growth_fac_rcpt_cys_sf"/>
</dbReference>
<evidence type="ECO:0000256" key="2">
    <source>
        <dbReference type="SAM" id="MobiDB-lite"/>
    </source>
</evidence>
<feature type="chain" id="PRO_5046215110" evidence="4">
    <location>
        <begin position="28"/>
        <end position="1335"/>
    </location>
</feature>
<keyword evidence="6" id="KW-1185">Reference proteome</keyword>
<feature type="domain" description="EGF-like" evidence="5">
    <location>
        <begin position="267"/>
        <end position="301"/>
    </location>
</feature>
<feature type="compositionally biased region" description="Polar residues" evidence="2">
    <location>
        <begin position="1316"/>
        <end position="1335"/>
    </location>
</feature>
<feature type="region of interest" description="Disordered" evidence="2">
    <location>
        <begin position="1275"/>
        <end position="1335"/>
    </location>
</feature>
<dbReference type="PANTHER" id="PTHR24043">
    <property type="entry name" value="SCAVENGER RECEPTOR CLASS F"/>
    <property type="match status" value="1"/>
</dbReference>
<feature type="domain" description="EGF-like" evidence="5">
    <location>
        <begin position="316"/>
        <end position="345"/>
    </location>
</feature>
<name>A0ABM0JE46_APLCA</name>
<dbReference type="RefSeq" id="XP_005091610.1">
    <property type="nucleotide sequence ID" value="XM_005091553.3"/>
</dbReference>
<dbReference type="GeneID" id="101863876"/>
<dbReference type="InterPro" id="IPR042635">
    <property type="entry name" value="MEGF10/SREC1/2-like"/>
</dbReference>
<feature type="compositionally biased region" description="Low complexity" evidence="2">
    <location>
        <begin position="663"/>
        <end position="675"/>
    </location>
</feature>
<reference evidence="7" key="1">
    <citation type="submission" date="2025-08" db="UniProtKB">
        <authorList>
            <consortium name="RefSeq"/>
        </authorList>
    </citation>
    <scope>IDENTIFICATION</scope>
</reference>
<keyword evidence="4" id="KW-0732">Signal</keyword>
<feature type="compositionally biased region" description="Polar residues" evidence="2">
    <location>
        <begin position="1104"/>
        <end position="1118"/>
    </location>
</feature>
<feature type="compositionally biased region" description="Polar residues" evidence="2">
    <location>
        <begin position="1150"/>
        <end position="1172"/>
    </location>
</feature>
<keyword evidence="3" id="KW-0472">Membrane</keyword>
<proteinExistence type="predicted"/>